<dbReference type="GO" id="GO:0009851">
    <property type="term" value="P:auxin biosynthetic process"/>
    <property type="evidence" value="ECO:0007669"/>
    <property type="project" value="UniProtKB-KW"/>
</dbReference>
<accession>A9CVF9</accession>
<keyword evidence="5" id="KW-0073">Auxin biosynthesis</keyword>
<comment type="caution">
    <text evidence="8">The sequence shown here is derived from an EMBL/GenBank/DDBJ whole genome shotgun (WGS) entry which is preliminary data.</text>
</comment>
<dbReference type="Gene3D" id="3.90.660.10">
    <property type="match status" value="1"/>
</dbReference>
<reference evidence="8 9" key="2">
    <citation type="submission" date="2012-06" db="EMBL/GenBank/DDBJ databases">
        <authorList>
            <person name="Fiebig A."/>
        </authorList>
    </citation>
    <scope>NUCLEOTIDE SEQUENCE [LARGE SCALE GENOMIC DNA]</scope>
    <source>
        <strain evidence="8 9">DFL-43</strain>
    </source>
</reference>
<dbReference type="EC" id="1.13.12.3" evidence="3"/>
<dbReference type="InterPro" id="IPR002937">
    <property type="entry name" value="Amino_oxidase"/>
</dbReference>
<dbReference type="EMBL" id="ABIA03000001">
    <property type="protein sequence ID" value="EDQ35370.2"/>
    <property type="molecule type" value="Genomic_DNA"/>
</dbReference>
<sequence>MAGLAAARDLMARGMSVHILEARDRIGGRVFTNRDVPGWPVDMGASWIHGIDGNPLTRLADQGGLARIETSWEPRPTFGPGGVRIDLDDASELAGKLLEAGRDRVEDRDYDVSLADAVQGTAGWRGLKPGDRRLMRHFANSDIEHEFAADWNDLSAWYYDDSGAYDGPDVIFPDGYGDLATYLAKGPSITTGEIVTGLQRRGDTVKIITQSDTTYQASHVILTVPLGVFKAGRIAFSHPLERSRTKAIDSIGMGLLNKCWLRFERTFWPHNTDAFGFVGELDGHWAEWFSLSRATGEPTLLGFNAGTAAREIEKLDDLETVERAMEVLRSIFGSGIPDPVTWKISRWNSDPFALGSYSFTAVGSDRGSRRALAGADWDGRLLFAGEATHEEHPATVHGAYLSGQEAARLIAG</sequence>
<evidence type="ECO:0000256" key="5">
    <source>
        <dbReference type="ARBA" id="ARBA00023070"/>
    </source>
</evidence>
<proteinExistence type="inferred from homology"/>
<dbReference type="InterPro" id="IPR050281">
    <property type="entry name" value="Flavin_monoamine_oxidase"/>
</dbReference>
<dbReference type="Gene3D" id="3.50.50.60">
    <property type="entry name" value="FAD/NAD(P)-binding domain"/>
    <property type="match status" value="1"/>
</dbReference>
<gene>
    <name evidence="8" type="ORF">HPDFL43_19287</name>
</gene>
<evidence type="ECO:0000256" key="1">
    <source>
        <dbReference type="ARBA" id="ARBA00004814"/>
    </source>
</evidence>
<dbReference type="AlphaFoldDB" id="A9CVF9"/>
<dbReference type="SUPFAM" id="SSF54373">
    <property type="entry name" value="FAD-linked reductases, C-terminal domain"/>
    <property type="match status" value="1"/>
</dbReference>
<evidence type="ECO:0000256" key="3">
    <source>
        <dbReference type="ARBA" id="ARBA00012535"/>
    </source>
</evidence>
<dbReference type="STRING" id="411684.HPDFL43_19287"/>
<reference evidence="8 9" key="1">
    <citation type="submission" date="2007-10" db="EMBL/GenBank/DDBJ databases">
        <authorList>
            <person name="Wagner-Dobler I."/>
            <person name="Ferriera S."/>
            <person name="Johnson J."/>
            <person name="Kravitz S."/>
            <person name="Beeson K."/>
            <person name="Sutton G."/>
            <person name="Rogers Y.-H."/>
            <person name="Friedman R."/>
            <person name="Frazier M."/>
            <person name="Venter J.C."/>
        </authorList>
    </citation>
    <scope>NUCLEOTIDE SEQUENCE [LARGE SCALE GENOMIC DNA]</scope>
    <source>
        <strain evidence="8 9">DFL-43</strain>
    </source>
</reference>
<dbReference type="eggNOG" id="COG1231">
    <property type="taxonomic scope" value="Bacteria"/>
</dbReference>
<feature type="domain" description="Amine oxidase" evidence="7">
    <location>
        <begin position="1"/>
        <end position="410"/>
    </location>
</feature>
<evidence type="ECO:0000256" key="2">
    <source>
        <dbReference type="ARBA" id="ARBA00005833"/>
    </source>
</evidence>
<evidence type="ECO:0000256" key="4">
    <source>
        <dbReference type="ARBA" id="ARBA00017871"/>
    </source>
</evidence>
<name>A9CVF9_HOEPD</name>
<protein>
    <recommendedName>
        <fullName evidence="4">Tryptophan 2-monooxygenase</fullName>
        <ecNumber evidence="3">1.13.12.3</ecNumber>
    </recommendedName>
</protein>
<dbReference type="PANTHER" id="PTHR10742">
    <property type="entry name" value="FLAVIN MONOAMINE OXIDASE"/>
    <property type="match status" value="1"/>
</dbReference>
<evidence type="ECO:0000256" key="6">
    <source>
        <dbReference type="ARBA" id="ARBA00047321"/>
    </source>
</evidence>
<evidence type="ECO:0000259" key="7">
    <source>
        <dbReference type="Pfam" id="PF01593"/>
    </source>
</evidence>
<dbReference type="Proteomes" id="UP000004291">
    <property type="component" value="Chromosome"/>
</dbReference>
<comment type="similarity">
    <text evidence="2">Belongs to the tryptophan 2-monooxygenase family.</text>
</comment>
<dbReference type="Pfam" id="PF01593">
    <property type="entry name" value="Amino_oxidase"/>
    <property type="match status" value="1"/>
</dbReference>
<dbReference type="SUPFAM" id="SSF51905">
    <property type="entry name" value="FAD/NAD(P)-binding domain"/>
    <property type="match status" value="1"/>
</dbReference>
<dbReference type="InterPro" id="IPR036188">
    <property type="entry name" value="FAD/NAD-bd_sf"/>
</dbReference>
<evidence type="ECO:0000313" key="8">
    <source>
        <dbReference type="EMBL" id="EDQ35370.2"/>
    </source>
</evidence>
<dbReference type="GO" id="GO:0050361">
    <property type="term" value="F:tryptophan 2-monooxygenase activity"/>
    <property type="evidence" value="ECO:0007669"/>
    <property type="project" value="UniProtKB-EC"/>
</dbReference>
<organism evidence="8 9">
    <name type="scientific">Hoeflea phototrophica (strain DSM 17068 / NCIMB 14078 / DFL-43)</name>
    <dbReference type="NCBI Taxonomy" id="411684"/>
    <lineage>
        <taxon>Bacteria</taxon>
        <taxon>Pseudomonadati</taxon>
        <taxon>Pseudomonadota</taxon>
        <taxon>Alphaproteobacteria</taxon>
        <taxon>Hyphomicrobiales</taxon>
        <taxon>Rhizobiaceae</taxon>
        <taxon>Hoeflea</taxon>
    </lineage>
</organism>
<evidence type="ECO:0000313" key="9">
    <source>
        <dbReference type="Proteomes" id="UP000004291"/>
    </source>
</evidence>
<comment type="catalytic activity">
    <reaction evidence="6">
        <text>L-tryptophan + O2 = indole-3-acetamide + CO2 + H2O</text>
        <dbReference type="Rhea" id="RHEA:16165"/>
        <dbReference type="ChEBI" id="CHEBI:15377"/>
        <dbReference type="ChEBI" id="CHEBI:15379"/>
        <dbReference type="ChEBI" id="CHEBI:16031"/>
        <dbReference type="ChEBI" id="CHEBI:16526"/>
        <dbReference type="ChEBI" id="CHEBI:57912"/>
        <dbReference type="EC" id="1.13.12.3"/>
    </reaction>
</comment>
<dbReference type="PANTHER" id="PTHR10742:SF410">
    <property type="entry name" value="LYSINE-SPECIFIC HISTONE DEMETHYLASE 2"/>
    <property type="match status" value="1"/>
</dbReference>
<keyword evidence="9" id="KW-1185">Reference proteome</keyword>
<dbReference type="HOGENOM" id="CLU_004498_10_3_5"/>
<comment type="pathway">
    <text evidence="1">Plant hormone metabolism; auxin biosynthesis.</text>
</comment>